<feature type="chain" id="PRO_5015708017" description="Periplasmic nitrate reductase, electron transfer subunit" evidence="17">
    <location>
        <begin position="21"/>
        <end position="142"/>
    </location>
</feature>
<dbReference type="Proteomes" id="UP000245629">
    <property type="component" value="Plasmid unnamed2"/>
</dbReference>
<dbReference type="GO" id="GO:0042597">
    <property type="term" value="C:periplasmic space"/>
    <property type="evidence" value="ECO:0007669"/>
    <property type="project" value="UniProtKB-SubCell"/>
</dbReference>
<comment type="subcellular location">
    <subcellularLocation>
        <location evidence="2 14">Periplasm</location>
    </subcellularLocation>
</comment>
<feature type="binding site" description="covalent" evidence="15">
    <location>
        <position position="117"/>
    </location>
    <ligand>
        <name>heme c</name>
        <dbReference type="ChEBI" id="CHEBI:61717"/>
        <label>2</label>
    </ligand>
</feature>
<dbReference type="GO" id="GO:0009061">
    <property type="term" value="P:anaerobic respiration"/>
    <property type="evidence" value="ECO:0007669"/>
    <property type="project" value="InterPro"/>
</dbReference>
<accession>A0A2S2CZ74</accession>
<protein>
    <recommendedName>
        <fullName evidence="5 14">Periplasmic nitrate reductase, electron transfer subunit</fullName>
    </recommendedName>
    <alternativeName>
        <fullName evidence="13 14">Diheme cytochrome c NapB</fullName>
    </alternativeName>
</protein>
<comment type="similarity">
    <text evidence="3 14">Belongs to the NapB family.</text>
</comment>
<dbReference type="Pfam" id="PF03892">
    <property type="entry name" value="NapB"/>
    <property type="match status" value="1"/>
</dbReference>
<evidence type="ECO:0000256" key="12">
    <source>
        <dbReference type="ARBA" id="ARBA00023004"/>
    </source>
</evidence>
<dbReference type="EMBL" id="CP029357">
    <property type="protein sequence ID" value="AWK89801.1"/>
    <property type="molecule type" value="Genomic_DNA"/>
</dbReference>
<feature type="binding site" description="axial binding residue" evidence="16">
    <location>
        <position position="81"/>
    </location>
    <ligand>
        <name>heme c</name>
        <dbReference type="ChEBI" id="CHEBI:61717"/>
        <label>1</label>
    </ligand>
    <ligandPart>
        <name>Fe</name>
        <dbReference type="ChEBI" id="CHEBI:18248"/>
    </ligandPart>
</feature>
<dbReference type="SUPFAM" id="SSF48695">
    <property type="entry name" value="Multiheme cytochromes"/>
    <property type="match status" value="1"/>
</dbReference>
<evidence type="ECO:0000256" key="6">
    <source>
        <dbReference type="ARBA" id="ARBA00022448"/>
    </source>
</evidence>
<feature type="signal peptide" evidence="17">
    <location>
        <begin position="1"/>
        <end position="20"/>
    </location>
</feature>
<dbReference type="FunFam" id="1.10.1130.10:FF:000001">
    <property type="entry name" value="Periplasmic nitrate reductase, electron transfer subunit"/>
    <property type="match status" value="1"/>
</dbReference>
<name>A0A2S2CZ74_9PROT</name>
<feature type="binding site" description="covalent" evidence="15">
    <location>
        <position position="80"/>
    </location>
    <ligand>
        <name>heme c</name>
        <dbReference type="ChEBI" id="CHEBI:61717"/>
        <label>1</label>
    </ligand>
</feature>
<evidence type="ECO:0000313" key="19">
    <source>
        <dbReference type="Proteomes" id="UP000245629"/>
    </source>
</evidence>
<proteinExistence type="inferred from homology"/>
<evidence type="ECO:0000256" key="10">
    <source>
        <dbReference type="ARBA" id="ARBA00022764"/>
    </source>
</evidence>
<evidence type="ECO:0000256" key="16">
    <source>
        <dbReference type="PIRSR" id="PIRSR006105-2"/>
    </source>
</evidence>
<comment type="function">
    <text evidence="1">Electron transfer subunit of the periplasmic nitrate reductase complex NapAB. Receives electrons from the membrane-anchored tetraheme c-type NapC protein and transfers these to NapA subunit, thus allowing electron flow between membrane and periplasm. Essential for periplasmic nitrate reduction with nitrate as the terminal electron acceptor.</text>
</comment>
<reference evidence="19" key="1">
    <citation type="submission" date="2018-05" db="EMBL/GenBank/DDBJ databases">
        <title>Azospirillum thermophila sp. nov., a novel isolated from hot spring.</title>
        <authorList>
            <person name="Zhao Z."/>
        </authorList>
    </citation>
    <scope>NUCLEOTIDE SEQUENCE [LARGE SCALE GENOMIC DNA]</scope>
    <source>
        <strain evidence="19">CFH 70021</strain>
        <plasmid evidence="19">unnamed2</plasmid>
    </source>
</reference>
<evidence type="ECO:0000256" key="1">
    <source>
        <dbReference type="ARBA" id="ARBA00002599"/>
    </source>
</evidence>
<evidence type="ECO:0000256" key="5">
    <source>
        <dbReference type="ARBA" id="ARBA00013773"/>
    </source>
</evidence>
<keyword evidence="19" id="KW-1185">Reference proteome</keyword>
<keyword evidence="6 14" id="KW-0813">Transport</keyword>
<evidence type="ECO:0000256" key="7">
    <source>
        <dbReference type="ARBA" id="ARBA00022617"/>
    </source>
</evidence>
<evidence type="ECO:0000256" key="15">
    <source>
        <dbReference type="PIRSR" id="PIRSR006105-1"/>
    </source>
</evidence>
<feature type="binding site" description="covalent" evidence="15">
    <location>
        <position position="77"/>
    </location>
    <ligand>
        <name>heme c</name>
        <dbReference type="ChEBI" id="CHEBI:61717"/>
        <label>1</label>
    </ligand>
</feature>
<keyword evidence="11 14" id="KW-0249">Electron transport</keyword>
<evidence type="ECO:0000256" key="3">
    <source>
        <dbReference type="ARBA" id="ARBA00007368"/>
    </source>
</evidence>
<evidence type="ECO:0000256" key="4">
    <source>
        <dbReference type="ARBA" id="ARBA00011752"/>
    </source>
</evidence>
<keyword evidence="9 17" id="KW-0732">Signal</keyword>
<comment type="subunit">
    <text evidence="4 14">Component of the periplasmic nitrate reductase NapAB complex composed of NapA and NapB.</text>
</comment>
<evidence type="ECO:0000256" key="8">
    <source>
        <dbReference type="ARBA" id="ARBA00022723"/>
    </source>
</evidence>
<organism evidence="18 19">
    <name type="scientific">Azospirillum thermophilum</name>
    <dbReference type="NCBI Taxonomy" id="2202148"/>
    <lineage>
        <taxon>Bacteria</taxon>
        <taxon>Pseudomonadati</taxon>
        <taxon>Pseudomonadota</taxon>
        <taxon>Alphaproteobacteria</taxon>
        <taxon>Rhodospirillales</taxon>
        <taxon>Azospirillaceae</taxon>
        <taxon>Azospirillum</taxon>
    </lineage>
</organism>
<dbReference type="Gene3D" id="1.10.1130.10">
    <property type="entry name" value="Flavocytochrome C3, Chain A"/>
    <property type="match status" value="1"/>
</dbReference>
<comment type="PTM">
    <text evidence="15">Binds 2 heme C groups per subunit.</text>
</comment>
<feature type="binding site" description="axial binding residue" evidence="16">
    <location>
        <position position="121"/>
    </location>
    <ligand>
        <name>heme c</name>
        <dbReference type="ChEBI" id="CHEBI:61717"/>
        <label>2</label>
    </ligand>
    <ligandPart>
        <name>Fe</name>
        <dbReference type="ChEBI" id="CHEBI:18248"/>
    </ligandPart>
</feature>
<geneLocation type="plasmid" evidence="18 19">
    <name>unnamed2</name>
</geneLocation>
<dbReference type="GO" id="GO:0046872">
    <property type="term" value="F:metal ion binding"/>
    <property type="evidence" value="ECO:0007669"/>
    <property type="project" value="UniProtKB-KW"/>
</dbReference>
<evidence type="ECO:0000256" key="11">
    <source>
        <dbReference type="ARBA" id="ARBA00022982"/>
    </source>
</evidence>
<keyword evidence="18" id="KW-0614">Plasmid</keyword>
<dbReference type="OrthoDB" id="13290at2"/>
<evidence type="ECO:0000313" key="18">
    <source>
        <dbReference type="EMBL" id="AWK89801.1"/>
    </source>
</evidence>
<dbReference type="PANTHER" id="PTHR38604">
    <property type="entry name" value="PERIPLASMIC NITRATE REDUCTASE, ELECTRON TRANSFER SUBUNIT"/>
    <property type="match status" value="1"/>
</dbReference>
<dbReference type="PIRSF" id="PIRSF006105">
    <property type="entry name" value="NapB"/>
    <property type="match status" value="1"/>
</dbReference>
<dbReference type="KEGG" id="azz:DEW08_26345"/>
<evidence type="ECO:0000256" key="2">
    <source>
        <dbReference type="ARBA" id="ARBA00004418"/>
    </source>
</evidence>
<gene>
    <name evidence="18" type="ORF">DEW08_26345</name>
</gene>
<keyword evidence="7 15" id="KW-0349">Heme</keyword>
<evidence type="ECO:0000256" key="9">
    <source>
        <dbReference type="ARBA" id="ARBA00022729"/>
    </source>
</evidence>
<dbReference type="InterPro" id="IPR005591">
    <property type="entry name" value="NapB"/>
</dbReference>
<feature type="binding site" description="axial binding residue" evidence="16">
    <location>
        <position position="98"/>
    </location>
    <ligand>
        <name>heme c</name>
        <dbReference type="ChEBI" id="CHEBI:61717"/>
        <label>2</label>
    </ligand>
    <ligandPart>
        <name>Fe</name>
        <dbReference type="ChEBI" id="CHEBI:18248"/>
    </ligandPart>
</feature>
<dbReference type="AlphaFoldDB" id="A0A2S2CZ74"/>
<evidence type="ECO:0000256" key="13">
    <source>
        <dbReference type="ARBA" id="ARBA00031832"/>
    </source>
</evidence>
<evidence type="ECO:0000256" key="14">
    <source>
        <dbReference type="PIRNR" id="PIRNR006105"/>
    </source>
</evidence>
<keyword evidence="8 16" id="KW-0479">Metal-binding</keyword>
<dbReference type="InterPro" id="IPR036280">
    <property type="entry name" value="Multihaem_cyt_sf"/>
</dbReference>
<keyword evidence="10 14" id="KW-0574">Periplasm</keyword>
<evidence type="ECO:0000256" key="17">
    <source>
        <dbReference type="SAM" id="SignalP"/>
    </source>
</evidence>
<sequence length="142" mass="15809">MKIAAAAALLALFAAGSALTGEIKTLRGDQPVQDNSEASDVPVYREGGVHERNYRQQPPLIPHRIEKYEVDLKVNQCLRCHDWSNAKKMGAPQVSETHFIDRSGKRLDQVAGTRWFCTQCHVPQTDAKPLVDNLFTPATQAR</sequence>
<keyword evidence="12 16" id="KW-0408">Iron</keyword>
<feature type="binding site" description="axial binding residue" evidence="16">
    <location>
        <position position="63"/>
    </location>
    <ligand>
        <name>heme c</name>
        <dbReference type="ChEBI" id="CHEBI:61717"/>
        <label>1</label>
    </ligand>
    <ligandPart>
        <name>Fe</name>
        <dbReference type="ChEBI" id="CHEBI:18248"/>
    </ligandPart>
</feature>
<feature type="binding site" description="covalent" evidence="15">
    <location>
        <position position="120"/>
    </location>
    <ligand>
        <name>heme c</name>
        <dbReference type="ChEBI" id="CHEBI:61717"/>
        <label>2</label>
    </ligand>
</feature>
<dbReference type="PANTHER" id="PTHR38604:SF1">
    <property type="entry name" value="PERIPLASMIC NITRATE REDUCTASE, ELECTRON TRANSFER SUBUNIT"/>
    <property type="match status" value="1"/>
</dbReference>